<dbReference type="InterPro" id="IPR013598">
    <property type="entry name" value="Exportin-1/Importin-b-like"/>
</dbReference>
<dbReference type="GO" id="GO:0005634">
    <property type="term" value="C:nucleus"/>
    <property type="evidence" value="ECO:0007669"/>
    <property type="project" value="UniProtKB-SubCell"/>
</dbReference>
<evidence type="ECO:0000256" key="3">
    <source>
        <dbReference type="ARBA" id="ARBA00009466"/>
    </source>
</evidence>
<evidence type="ECO:0000256" key="6">
    <source>
        <dbReference type="ARBA" id="ARBA00022927"/>
    </source>
</evidence>
<name>A0AAE1P9Z8_9EUCA</name>
<proteinExistence type="inferred from homology"/>
<evidence type="ECO:0000256" key="7">
    <source>
        <dbReference type="ARBA" id="ARBA00023242"/>
    </source>
</evidence>
<keyword evidence="11" id="KW-1185">Reference proteome</keyword>
<dbReference type="InterPro" id="IPR001494">
    <property type="entry name" value="Importin-beta_N"/>
</dbReference>
<dbReference type="Pfam" id="PF08389">
    <property type="entry name" value="Xpo1"/>
    <property type="match status" value="1"/>
</dbReference>
<accession>A0AAE1P9Z8</accession>
<feature type="domain" description="Importin N-terminal" evidence="9">
    <location>
        <begin position="31"/>
        <end position="97"/>
    </location>
</feature>
<dbReference type="SUPFAM" id="SSF48371">
    <property type="entry name" value="ARM repeat"/>
    <property type="match status" value="1"/>
</dbReference>
<dbReference type="GO" id="GO:0005737">
    <property type="term" value="C:cytoplasm"/>
    <property type="evidence" value="ECO:0007669"/>
    <property type="project" value="UniProtKB-SubCell"/>
</dbReference>
<dbReference type="InterPro" id="IPR016024">
    <property type="entry name" value="ARM-type_fold"/>
</dbReference>
<dbReference type="GO" id="GO:0031267">
    <property type="term" value="F:small GTPase binding"/>
    <property type="evidence" value="ECO:0007669"/>
    <property type="project" value="InterPro"/>
</dbReference>
<evidence type="ECO:0000256" key="2">
    <source>
        <dbReference type="ARBA" id="ARBA00004496"/>
    </source>
</evidence>
<evidence type="ECO:0000313" key="11">
    <source>
        <dbReference type="Proteomes" id="UP001292094"/>
    </source>
</evidence>
<dbReference type="EMBL" id="JAWZYT010002458">
    <property type="protein sequence ID" value="KAK4304253.1"/>
    <property type="molecule type" value="Genomic_DNA"/>
</dbReference>
<dbReference type="InterPro" id="IPR040016">
    <property type="entry name" value="XPO6"/>
</dbReference>
<keyword evidence="6" id="KW-0653">Protein transport</keyword>
<gene>
    <name evidence="10" type="ORF">Pmani_023793</name>
</gene>
<evidence type="ECO:0000313" key="10">
    <source>
        <dbReference type="EMBL" id="KAK4304253.1"/>
    </source>
</evidence>
<evidence type="ECO:0000256" key="8">
    <source>
        <dbReference type="SAM" id="MobiDB-lite"/>
    </source>
</evidence>
<dbReference type="GO" id="GO:0006611">
    <property type="term" value="P:protein export from nucleus"/>
    <property type="evidence" value="ECO:0007669"/>
    <property type="project" value="InterPro"/>
</dbReference>
<comment type="similarity">
    <text evidence="3">Belongs to the exportin family.</text>
</comment>
<keyword evidence="5" id="KW-0963">Cytoplasm</keyword>
<dbReference type="InterPro" id="IPR011989">
    <property type="entry name" value="ARM-like"/>
</dbReference>
<organism evidence="10 11">
    <name type="scientific">Petrolisthes manimaculis</name>
    <dbReference type="NCBI Taxonomy" id="1843537"/>
    <lineage>
        <taxon>Eukaryota</taxon>
        <taxon>Metazoa</taxon>
        <taxon>Ecdysozoa</taxon>
        <taxon>Arthropoda</taxon>
        <taxon>Crustacea</taxon>
        <taxon>Multicrustacea</taxon>
        <taxon>Malacostraca</taxon>
        <taxon>Eumalacostraca</taxon>
        <taxon>Eucarida</taxon>
        <taxon>Decapoda</taxon>
        <taxon>Pleocyemata</taxon>
        <taxon>Anomura</taxon>
        <taxon>Galatheoidea</taxon>
        <taxon>Porcellanidae</taxon>
        <taxon>Petrolisthes</taxon>
    </lineage>
</organism>
<evidence type="ECO:0000256" key="1">
    <source>
        <dbReference type="ARBA" id="ARBA00004123"/>
    </source>
</evidence>
<dbReference type="Proteomes" id="UP001292094">
    <property type="component" value="Unassembled WGS sequence"/>
</dbReference>
<evidence type="ECO:0000256" key="4">
    <source>
        <dbReference type="ARBA" id="ARBA00022448"/>
    </source>
</evidence>
<comment type="subcellular location">
    <subcellularLocation>
        <location evidence="2">Cytoplasm</location>
    </subcellularLocation>
    <subcellularLocation>
        <location evidence="1">Nucleus</location>
    </subcellularLocation>
</comment>
<dbReference type="Pfam" id="PF03810">
    <property type="entry name" value="IBN_N"/>
    <property type="match status" value="1"/>
</dbReference>
<dbReference type="PANTHER" id="PTHR21452">
    <property type="entry name" value="EXPORTIN-6"/>
    <property type="match status" value="1"/>
</dbReference>
<comment type="caution">
    <text evidence="10">The sequence shown here is derived from an EMBL/GenBank/DDBJ whole genome shotgun (WGS) entry which is preliminary data.</text>
</comment>
<dbReference type="GO" id="GO:0005049">
    <property type="term" value="F:nuclear export signal receptor activity"/>
    <property type="evidence" value="ECO:0007669"/>
    <property type="project" value="InterPro"/>
</dbReference>
<keyword evidence="4" id="KW-0813">Transport</keyword>
<dbReference type="Gene3D" id="1.25.10.10">
    <property type="entry name" value="Leucine-rich Repeat Variant"/>
    <property type="match status" value="1"/>
</dbReference>
<reference evidence="10" key="1">
    <citation type="submission" date="2023-11" db="EMBL/GenBank/DDBJ databases">
        <title>Genome assemblies of two species of porcelain crab, Petrolisthes cinctipes and Petrolisthes manimaculis (Anomura: Porcellanidae).</title>
        <authorList>
            <person name="Angst P."/>
        </authorList>
    </citation>
    <scope>NUCLEOTIDE SEQUENCE</scope>
    <source>
        <strain evidence="10">PB745_02</strain>
        <tissue evidence="10">Gill</tissue>
    </source>
</reference>
<keyword evidence="7" id="KW-0539">Nucleus</keyword>
<dbReference type="AlphaFoldDB" id="A0AAE1P9Z8"/>
<dbReference type="PROSITE" id="PS50166">
    <property type="entry name" value="IMPORTIN_B_NT"/>
    <property type="match status" value="1"/>
</dbReference>
<evidence type="ECO:0000259" key="9">
    <source>
        <dbReference type="PROSITE" id="PS50166"/>
    </source>
</evidence>
<feature type="compositionally biased region" description="Low complexity" evidence="8">
    <location>
        <begin position="211"/>
        <end position="225"/>
    </location>
</feature>
<protein>
    <recommendedName>
        <fullName evidence="9">Importin N-terminal domain-containing protein</fullName>
    </recommendedName>
</protein>
<dbReference type="PANTHER" id="PTHR21452:SF4">
    <property type="entry name" value="EXPORTIN-6"/>
    <property type="match status" value="1"/>
</dbReference>
<sequence>MATDQESLTALEGLMNEFFGAATSNTRKRDIETILGNFAQQRGAWKQCLYYLAHTHNSYVSMYCLNTLENIINKQWVGLESDERTEIRSTLYRFVLENHKVAPYYIRNKLVKLVVDIARLSWPHFYPDFFTNVLSLSRSQDTVVLCIVFLQTISEELACPREELSYSRRSELRRLLSQQVPTMLTLLSGLLEGVVEKHKNALTATPPPSPTHSHSQSPSRSGLSSSPIQIGTLLNSIFHNIEGSNSVRVGWVLPPLDTESETVAALSLNCLTHLFSWIPLSSLITPHLLNTIFLFASLGSDPQHNKVHNGSIEKTSSGESLGVLAMGAINEIMSKNCVPHDFEDFLLQMFRNTFQLLQRLVRDQPNTTSCLQLLDSSYIDKFTEFLRLFVSVHLRRFENNSQFPVLEFLGLLFRYTFQQHSVEAYFNCLDVWGIFLDHLSAKTHVSQDHPTLPRYEDALISLARGILHKIQLRHNQAELEELDHEICEDIPESTMNHYGEIGTGDDMSEWHSFFIRNLELIARIAELLPDQIFTLVYEPWSDACKLYLSLQSNMVEQNGRRRLNISAEHECPRLHCLLRDLSSLLQAIGRLSTLFLGEELPKRSTTAVQVIEKLVQMANYSTGLKLFEVETAVDVLHSDFVEVHAQVLSTLRAWVHWLSQLYGQQFVQVYPGGTQTHQHQDTCHTINKQMLVAATNVLNVGAPALIVNCGVQLLLSLSVMVRSPIALEMNQVQSLYVHAPAISTDIKVRGLILRALVNFLLLPWPSFVVDHKLETRKHHLSSFVNSFTSDVRKIDVQALADDKSMQETMAPKLCETLSVVRYQVEQLNNADKASRELYYHCVQDLIHQAILLFPVYVQHASVCEELLGLMVVVMQVLRVQMGPGRVEATIHTFLNVFPTRHHLQLAITSTHSNLSAVRVLEKFLKLLELIVSEPGQSFKRFIPNTITLCMDHIYPAVSERTSPEVKGPLFELLRCLLEHNWKFFFKPSVHISLGAGNWDSIENEAHFIQIMQAFGQSFMQPDITIFKHNLEALESLNSKYKLYHKGVFRNSLLVQFITVLLQVLVHRSQDLLQDEVTITVYNMAAVDFSTFFSAFVPHFLQNMDGLDTDQKTTLKENFKTDTFNESPPQDLPTFTQNVQRFINDLRYYRTCNASLPPGTVKL</sequence>
<feature type="region of interest" description="Disordered" evidence="8">
    <location>
        <begin position="201"/>
        <end position="225"/>
    </location>
</feature>
<evidence type="ECO:0000256" key="5">
    <source>
        <dbReference type="ARBA" id="ARBA00022490"/>
    </source>
</evidence>